<name>A0ABC8ALP3_9NOCA</name>
<reference evidence="2 3" key="1">
    <citation type="submission" date="2016-10" db="EMBL/GenBank/DDBJ databases">
        <title>Genome sequence of Nocardia seriolae strain EM150506, isolated from Anguila japonica.</title>
        <authorList>
            <person name="Han H.-J."/>
        </authorList>
    </citation>
    <scope>NUCLEOTIDE SEQUENCE [LARGE SCALE GENOMIC DNA]</scope>
    <source>
        <strain evidence="2 3">EM150506</strain>
    </source>
</reference>
<dbReference type="KEGG" id="nsr:NS506_01126"/>
<evidence type="ECO:0000313" key="2">
    <source>
        <dbReference type="EMBL" id="APA95199.1"/>
    </source>
</evidence>
<dbReference type="AlphaFoldDB" id="A0ABC8ALP3"/>
<keyword evidence="1" id="KW-0812">Transmembrane</keyword>
<protein>
    <recommendedName>
        <fullName evidence="4">DUF4175 domain-containing protein</fullName>
    </recommendedName>
</protein>
<dbReference type="RefSeq" id="WP_071344720.1">
    <property type="nucleotide sequence ID" value="NZ_CP017839.1"/>
</dbReference>
<sequence length="150" mass="16467">MDHARIVRTVLGVTAAYLVALGCWLGWIVPLTPPGTVPLQVITLVGLFGTFLGLGMLLAQRPTRSDRKLRKHGLEGWANIEAVHPLQRTDPCTEITELDLELELVVPGSETYYGSIVFDVEPVVKPRITVGGTISIRVDPANRDRIMLCL</sequence>
<keyword evidence="1" id="KW-1133">Transmembrane helix</keyword>
<feature type="transmembrane region" description="Helical" evidence="1">
    <location>
        <begin position="7"/>
        <end position="27"/>
    </location>
</feature>
<dbReference type="EMBL" id="CP017839">
    <property type="protein sequence ID" value="APA95199.1"/>
    <property type="molecule type" value="Genomic_DNA"/>
</dbReference>
<feature type="transmembrane region" description="Helical" evidence="1">
    <location>
        <begin position="39"/>
        <end position="59"/>
    </location>
</feature>
<gene>
    <name evidence="2" type="ORF">NS506_01126</name>
</gene>
<evidence type="ECO:0008006" key="4">
    <source>
        <dbReference type="Google" id="ProtNLM"/>
    </source>
</evidence>
<proteinExistence type="predicted"/>
<organism evidence="2 3">
    <name type="scientific">Nocardia seriolae</name>
    <dbReference type="NCBI Taxonomy" id="37332"/>
    <lineage>
        <taxon>Bacteria</taxon>
        <taxon>Bacillati</taxon>
        <taxon>Actinomycetota</taxon>
        <taxon>Actinomycetes</taxon>
        <taxon>Mycobacteriales</taxon>
        <taxon>Nocardiaceae</taxon>
        <taxon>Nocardia</taxon>
    </lineage>
</organism>
<keyword evidence="1" id="KW-0472">Membrane</keyword>
<accession>A0ABC8ALP3</accession>
<dbReference type="PROSITE" id="PS51257">
    <property type="entry name" value="PROKAR_LIPOPROTEIN"/>
    <property type="match status" value="1"/>
</dbReference>
<dbReference type="Proteomes" id="UP000180166">
    <property type="component" value="Chromosome"/>
</dbReference>
<evidence type="ECO:0000256" key="1">
    <source>
        <dbReference type="SAM" id="Phobius"/>
    </source>
</evidence>
<evidence type="ECO:0000313" key="3">
    <source>
        <dbReference type="Proteomes" id="UP000180166"/>
    </source>
</evidence>